<dbReference type="InterPro" id="IPR051326">
    <property type="entry name" value="Kynurenine-oxoglutarate_AT"/>
</dbReference>
<dbReference type="InterPro" id="IPR004839">
    <property type="entry name" value="Aminotransferase_I/II_large"/>
</dbReference>
<dbReference type="AlphaFoldDB" id="F6T8J5"/>
<dbReference type="Ensembl" id="ENSCINT00000027697.2">
    <property type="protein sequence ID" value="ENSCINP00000027451.2"/>
    <property type="gene ID" value="ENSCING00000015512.2"/>
</dbReference>
<dbReference type="FunFam" id="3.90.1150.10:FF:000021">
    <property type="entry name" value="Kynurenine--oxoglutarate transaminase 3"/>
    <property type="match status" value="1"/>
</dbReference>
<evidence type="ECO:0000259" key="9">
    <source>
        <dbReference type="Pfam" id="PF00155"/>
    </source>
</evidence>
<evidence type="ECO:0000256" key="2">
    <source>
        <dbReference type="ARBA" id="ARBA00007441"/>
    </source>
</evidence>
<dbReference type="OMA" id="HYMEAVA"/>
<accession>F6T8J5</accession>
<sequence length="156" mass="18020">MKHLHTVSQNCIYNCPTPIQEAVAQGLEHEMSRFGTEGCYFKSLPRELEVKRDRLASILREIGMEPILPQGGYFILADASKLKVDLSDSAGSGENYDYRLVKWITRNKKVATIPNSAFYSDEHKDIAEKFIRFCFCKKDETIDKMEKIFKEWAKTM</sequence>
<dbReference type="Proteomes" id="UP000008144">
    <property type="component" value="Unassembled WGS sequence"/>
</dbReference>
<evidence type="ECO:0000256" key="3">
    <source>
        <dbReference type="ARBA" id="ARBA00022576"/>
    </source>
</evidence>
<dbReference type="GO" id="GO:0097053">
    <property type="term" value="P:L-kynurenine catabolic process"/>
    <property type="evidence" value="ECO:0007669"/>
    <property type="project" value="UniProtKB-UniPathway"/>
</dbReference>
<dbReference type="InterPro" id="IPR015421">
    <property type="entry name" value="PyrdxlP-dep_Trfase_major"/>
</dbReference>
<organism evidence="10 11">
    <name type="scientific">Ciona intestinalis</name>
    <name type="common">Transparent sea squirt</name>
    <name type="synonym">Ascidia intestinalis</name>
    <dbReference type="NCBI Taxonomy" id="7719"/>
    <lineage>
        <taxon>Eukaryota</taxon>
        <taxon>Metazoa</taxon>
        <taxon>Chordata</taxon>
        <taxon>Tunicata</taxon>
        <taxon>Ascidiacea</taxon>
        <taxon>Phlebobranchia</taxon>
        <taxon>Cionidae</taxon>
        <taxon>Ciona</taxon>
    </lineage>
</organism>
<comment type="catalytic activity">
    <reaction evidence="8">
        <text>an S-substituted L-cysteine + H2O = a thiol + pyruvate + NH4(+)</text>
        <dbReference type="Rhea" id="RHEA:18121"/>
        <dbReference type="ChEBI" id="CHEBI:15361"/>
        <dbReference type="ChEBI" id="CHEBI:15377"/>
        <dbReference type="ChEBI" id="CHEBI:28938"/>
        <dbReference type="ChEBI" id="CHEBI:29256"/>
        <dbReference type="ChEBI" id="CHEBI:58717"/>
        <dbReference type="EC" id="4.4.1.13"/>
    </reaction>
    <physiologicalReaction direction="left-to-right" evidence="8">
        <dbReference type="Rhea" id="RHEA:18122"/>
    </physiologicalReaction>
</comment>
<gene>
    <name evidence="10" type="primary">LOC100186481</name>
</gene>
<keyword evidence="5" id="KW-0663">Pyridoxal phosphate</keyword>
<evidence type="ECO:0000313" key="11">
    <source>
        <dbReference type="Proteomes" id="UP000008144"/>
    </source>
</evidence>
<dbReference type="UniPathway" id="UPA00334">
    <property type="reaction ID" value="UER00726"/>
</dbReference>
<evidence type="ECO:0000256" key="5">
    <source>
        <dbReference type="ARBA" id="ARBA00022898"/>
    </source>
</evidence>
<keyword evidence="3" id="KW-0032">Aminotransferase</keyword>
<protein>
    <submittedName>
        <fullName evidence="10">Kynurenine--oxoglutarate transaminase 3</fullName>
    </submittedName>
</protein>
<comment type="pathway">
    <text evidence="6">Amino-acid degradation; L-kynurenine degradation; kynurenate from L-kynurenine: step 1/2.</text>
</comment>
<dbReference type="InParanoid" id="F6T8J5"/>
<evidence type="ECO:0000256" key="7">
    <source>
        <dbReference type="ARBA" id="ARBA00047478"/>
    </source>
</evidence>
<proteinExistence type="inferred from homology"/>
<reference evidence="10" key="3">
    <citation type="submission" date="2025-09" db="UniProtKB">
        <authorList>
            <consortium name="Ensembl"/>
        </authorList>
    </citation>
    <scope>IDENTIFICATION</scope>
</reference>
<dbReference type="HOGENOM" id="CLU_017584_4_6_1"/>
<feature type="domain" description="Aminotransferase class I/classII large" evidence="9">
    <location>
        <begin position="3"/>
        <end position="144"/>
    </location>
</feature>
<dbReference type="GO" id="GO:0047804">
    <property type="term" value="F:cysteine-S-conjugate beta-lyase activity"/>
    <property type="evidence" value="ECO:0007669"/>
    <property type="project" value="UniProtKB-EC"/>
</dbReference>
<evidence type="ECO:0000256" key="8">
    <source>
        <dbReference type="ARBA" id="ARBA00049325"/>
    </source>
</evidence>
<dbReference type="PANTHER" id="PTHR43807:SF20">
    <property type="entry name" value="FI04487P"/>
    <property type="match status" value="1"/>
</dbReference>
<dbReference type="Pfam" id="PF00155">
    <property type="entry name" value="Aminotran_1_2"/>
    <property type="match status" value="1"/>
</dbReference>
<dbReference type="GO" id="GO:0016212">
    <property type="term" value="F:kynurenine-oxoglutarate transaminase activity"/>
    <property type="evidence" value="ECO:0007669"/>
    <property type="project" value="UniProtKB-EC"/>
</dbReference>
<reference evidence="10" key="2">
    <citation type="submission" date="2025-08" db="UniProtKB">
        <authorList>
            <consortium name="Ensembl"/>
        </authorList>
    </citation>
    <scope>IDENTIFICATION</scope>
</reference>
<name>F6T8J5_CIOIN</name>
<dbReference type="GO" id="GO:0030170">
    <property type="term" value="F:pyridoxal phosphate binding"/>
    <property type="evidence" value="ECO:0007669"/>
    <property type="project" value="InterPro"/>
</dbReference>
<keyword evidence="4" id="KW-0808">Transferase</keyword>
<comment type="cofactor">
    <cofactor evidence="1">
        <name>pyridoxal 5'-phosphate</name>
        <dbReference type="ChEBI" id="CHEBI:597326"/>
    </cofactor>
</comment>
<comment type="similarity">
    <text evidence="2">Belongs to the class-I pyridoxal-phosphate-dependent aminotransferase family.</text>
</comment>
<evidence type="ECO:0000313" key="10">
    <source>
        <dbReference type="Ensembl" id="ENSCINP00000027451.2"/>
    </source>
</evidence>
<dbReference type="Gene3D" id="3.90.1150.10">
    <property type="entry name" value="Aspartate Aminotransferase, domain 1"/>
    <property type="match status" value="1"/>
</dbReference>
<keyword evidence="11" id="KW-1185">Reference proteome</keyword>
<dbReference type="SUPFAM" id="SSF53383">
    <property type="entry name" value="PLP-dependent transferases"/>
    <property type="match status" value="1"/>
</dbReference>
<dbReference type="STRING" id="7719.ENSCINP00000027451"/>
<dbReference type="Gene3D" id="3.40.640.10">
    <property type="entry name" value="Type I PLP-dependent aspartate aminotransferase-like (Major domain)"/>
    <property type="match status" value="1"/>
</dbReference>
<dbReference type="InterPro" id="IPR015424">
    <property type="entry name" value="PyrdxlP-dep_Trfase"/>
</dbReference>
<evidence type="ECO:0000256" key="4">
    <source>
        <dbReference type="ARBA" id="ARBA00022679"/>
    </source>
</evidence>
<comment type="catalytic activity">
    <reaction evidence="7">
        <text>L-kynurenine + 2-oxoglutarate = kynurenate + L-glutamate + H2O</text>
        <dbReference type="Rhea" id="RHEA:65560"/>
        <dbReference type="ChEBI" id="CHEBI:15377"/>
        <dbReference type="ChEBI" id="CHEBI:16810"/>
        <dbReference type="ChEBI" id="CHEBI:29985"/>
        <dbReference type="ChEBI" id="CHEBI:57959"/>
        <dbReference type="ChEBI" id="CHEBI:58454"/>
        <dbReference type="EC" id="2.6.1.7"/>
    </reaction>
    <physiologicalReaction direction="left-to-right" evidence="7">
        <dbReference type="Rhea" id="RHEA:65561"/>
    </physiologicalReaction>
</comment>
<reference evidence="11" key="1">
    <citation type="journal article" date="2002" name="Science">
        <title>The draft genome of Ciona intestinalis: insights into chordate and vertebrate origins.</title>
        <authorList>
            <person name="Dehal P."/>
            <person name="Satou Y."/>
            <person name="Campbell R.K."/>
            <person name="Chapman J."/>
            <person name="Degnan B."/>
            <person name="De Tomaso A."/>
            <person name="Davidson B."/>
            <person name="Di Gregorio A."/>
            <person name="Gelpke M."/>
            <person name="Goodstein D.M."/>
            <person name="Harafuji N."/>
            <person name="Hastings K.E."/>
            <person name="Ho I."/>
            <person name="Hotta K."/>
            <person name="Huang W."/>
            <person name="Kawashima T."/>
            <person name="Lemaire P."/>
            <person name="Martinez D."/>
            <person name="Meinertzhagen I.A."/>
            <person name="Necula S."/>
            <person name="Nonaka M."/>
            <person name="Putnam N."/>
            <person name="Rash S."/>
            <person name="Saiga H."/>
            <person name="Satake M."/>
            <person name="Terry A."/>
            <person name="Yamada L."/>
            <person name="Wang H.G."/>
            <person name="Awazu S."/>
            <person name="Azumi K."/>
            <person name="Boore J."/>
            <person name="Branno M."/>
            <person name="Chin-Bow S."/>
            <person name="DeSantis R."/>
            <person name="Doyle S."/>
            <person name="Francino P."/>
            <person name="Keys D.N."/>
            <person name="Haga S."/>
            <person name="Hayashi H."/>
            <person name="Hino K."/>
            <person name="Imai K.S."/>
            <person name="Inaba K."/>
            <person name="Kano S."/>
            <person name="Kobayashi K."/>
            <person name="Kobayashi M."/>
            <person name="Lee B.I."/>
            <person name="Makabe K.W."/>
            <person name="Manohar C."/>
            <person name="Matassi G."/>
            <person name="Medina M."/>
            <person name="Mochizuki Y."/>
            <person name="Mount S."/>
            <person name="Morishita T."/>
            <person name="Miura S."/>
            <person name="Nakayama A."/>
            <person name="Nishizaka S."/>
            <person name="Nomoto H."/>
            <person name="Ohta F."/>
            <person name="Oishi K."/>
            <person name="Rigoutsos I."/>
            <person name="Sano M."/>
            <person name="Sasaki A."/>
            <person name="Sasakura Y."/>
            <person name="Shoguchi E."/>
            <person name="Shin-i T."/>
            <person name="Spagnuolo A."/>
            <person name="Stainier D."/>
            <person name="Suzuki M.M."/>
            <person name="Tassy O."/>
            <person name="Takatori N."/>
            <person name="Tokuoka M."/>
            <person name="Yagi K."/>
            <person name="Yoshizaki F."/>
            <person name="Wada S."/>
            <person name="Zhang C."/>
            <person name="Hyatt P.D."/>
            <person name="Larimer F."/>
            <person name="Detter C."/>
            <person name="Doggett N."/>
            <person name="Glavina T."/>
            <person name="Hawkins T."/>
            <person name="Richardson P."/>
            <person name="Lucas S."/>
            <person name="Kohara Y."/>
            <person name="Levine M."/>
            <person name="Satoh N."/>
            <person name="Rokhsar D.S."/>
        </authorList>
    </citation>
    <scope>NUCLEOTIDE SEQUENCE [LARGE SCALE GENOMIC DNA]</scope>
</reference>
<evidence type="ECO:0000256" key="6">
    <source>
        <dbReference type="ARBA" id="ARBA00024016"/>
    </source>
</evidence>
<dbReference type="InterPro" id="IPR015422">
    <property type="entry name" value="PyrdxlP-dep_Trfase_small"/>
</dbReference>
<dbReference type="GeneTree" id="ENSGT00940000155827"/>
<dbReference type="PANTHER" id="PTHR43807">
    <property type="entry name" value="FI04487P"/>
    <property type="match status" value="1"/>
</dbReference>
<evidence type="ECO:0000256" key="1">
    <source>
        <dbReference type="ARBA" id="ARBA00001933"/>
    </source>
</evidence>